<evidence type="ECO:0000256" key="7">
    <source>
        <dbReference type="ARBA" id="ARBA00022840"/>
    </source>
</evidence>
<dbReference type="InterPro" id="IPR036890">
    <property type="entry name" value="HATPase_C_sf"/>
</dbReference>
<dbReference type="Gene3D" id="1.10.287.130">
    <property type="match status" value="1"/>
</dbReference>
<dbReference type="PROSITE" id="PS50109">
    <property type="entry name" value="HIS_KIN"/>
    <property type="match status" value="1"/>
</dbReference>
<organism evidence="11 12">
    <name type="scientific">Sorangium cellulosum</name>
    <name type="common">Polyangium cellulosum</name>
    <dbReference type="NCBI Taxonomy" id="56"/>
    <lineage>
        <taxon>Bacteria</taxon>
        <taxon>Pseudomonadati</taxon>
        <taxon>Myxococcota</taxon>
        <taxon>Polyangia</taxon>
        <taxon>Polyangiales</taxon>
        <taxon>Polyangiaceae</taxon>
        <taxon>Sorangium</taxon>
    </lineage>
</organism>
<dbReference type="InterPro" id="IPR036097">
    <property type="entry name" value="HisK_dim/P_sf"/>
</dbReference>
<dbReference type="SMART" id="SM00387">
    <property type="entry name" value="HATPase_c"/>
    <property type="match status" value="1"/>
</dbReference>
<reference evidence="11 12" key="1">
    <citation type="submission" date="2014-02" db="EMBL/GenBank/DDBJ databases">
        <title>The small core and large imbalanced accessory genome model reveals a collaborative survival strategy of Sorangium cellulosum strains in nature.</title>
        <authorList>
            <person name="Han K."/>
            <person name="Peng R."/>
            <person name="Blom J."/>
            <person name="Li Y.-Z."/>
        </authorList>
    </citation>
    <scope>NUCLEOTIDE SEQUENCE [LARGE SCALE GENOMIC DNA]</scope>
    <source>
        <strain evidence="11 12">So0007-03</strain>
    </source>
</reference>
<evidence type="ECO:0000259" key="10">
    <source>
        <dbReference type="PROSITE" id="PS50109"/>
    </source>
</evidence>
<dbReference type="SUPFAM" id="SSF55874">
    <property type="entry name" value="ATPase domain of HSP90 chaperone/DNA topoisomerase II/histidine kinase"/>
    <property type="match status" value="1"/>
</dbReference>
<dbReference type="InterPro" id="IPR005467">
    <property type="entry name" value="His_kinase_dom"/>
</dbReference>
<evidence type="ECO:0000313" key="11">
    <source>
        <dbReference type="EMBL" id="KYG03399.1"/>
    </source>
</evidence>
<dbReference type="SMART" id="SM00388">
    <property type="entry name" value="HisKA"/>
    <property type="match status" value="1"/>
</dbReference>
<evidence type="ECO:0000256" key="6">
    <source>
        <dbReference type="ARBA" id="ARBA00022777"/>
    </source>
</evidence>
<proteinExistence type="predicted"/>
<keyword evidence="5" id="KW-0547">Nucleotide-binding</keyword>
<keyword evidence="3" id="KW-0597">Phosphoprotein</keyword>
<dbReference type="Pfam" id="PF00512">
    <property type="entry name" value="HisKA"/>
    <property type="match status" value="1"/>
</dbReference>
<evidence type="ECO:0000256" key="8">
    <source>
        <dbReference type="ARBA" id="ARBA00023012"/>
    </source>
</evidence>
<dbReference type="GO" id="GO:0005524">
    <property type="term" value="F:ATP binding"/>
    <property type="evidence" value="ECO:0007669"/>
    <property type="project" value="UniProtKB-KW"/>
</dbReference>
<keyword evidence="6" id="KW-0418">Kinase</keyword>
<accession>A0A150TFC6</accession>
<dbReference type="GO" id="GO:0000155">
    <property type="term" value="F:phosphorelay sensor kinase activity"/>
    <property type="evidence" value="ECO:0007669"/>
    <property type="project" value="InterPro"/>
</dbReference>
<dbReference type="InterPro" id="IPR004358">
    <property type="entry name" value="Sig_transdc_His_kin-like_C"/>
</dbReference>
<protein>
    <recommendedName>
        <fullName evidence="2">histidine kinase</fullName>
        <ecNumber evidence="2">2.7.13.3</ecNumber>
    </recommendedName>
</protein>
<gene>
    <name evidence="11" type="ORF">BE21_51820</name>
</gene>
<dbReference type="EC" id="2.7.13.3" evidence="2"/>
<dbReference type="Gene3D" id="3.30.565.10">
    <property type="entry name" value="Histidine kinase-like ATPase, C-terminal domain"/>
    <property type="match status" value="1"/>
</dbReference>
<feature type="signal peptide" evidence="9">
    <location>
        <begin position="1"/>
        <end position="19"/>
    </location>
</feature>
<comment type="catalytic activity">
    <reaction evidence="1">
        <text>ATP + protein L-histidine = ADP + protein N-phospho-L-histidine.</text>
        <dbReference type="EC" id="2.7.13.3"/>
    </reaction>
</comment>
<evidence type="ECO:0000256" key="4">
    <source>
        <dbReference type="ARBA" id="ARBA00022679"/>
    </source>
</evidence>
<dbReference type="PRINTS" id="PR00344">
    <property type="entry name" value="BCTRLSENSOR"/>
</dbReference>
<dbReference type="CDD" id="cd00082">
    <property type="entry name" value="HisKA"/>
    <property type="match status" value="1"/>
</dbReference>
<dbReference type="Gene3D" id="3.30.450.20">
    <property type="entry name" value="PAS domain"/>
    <property type="match status" value="1"/>
</dbReference>
<keyword evidence="7" id="KW-0067">ATP-binding</keyword>
<dbReference type="SUPFAM" id="SSF47384">
    <property type="entry name" value="Homodimeric domain of signal transducing histidine kinase"/>
    <property type="match status" value="1"/>
</dbReference>
<dbReference type="PANTHER" id="PTHR43065:SF10">
    <property type="entry name" value="PEROXIDE STRESS-ACTIVATED HISTIDINE KINASE MAK3"/>
    <property type="match status" value="1"/>
</dbReference>
<keyword evidence="4" id="KW-0808">Transferase</keyword>
<evidence type="ECO:0000313" key="12">
    <source>
        <dbReference type="Proteomes" id="UP000075502"/>
    </source>
</evidence>
<evidence type="ECO:0000256" key="1">
    <source>
        <dbReference type="ARBA" id="ARBA00000085"/>
    </source>
</evidence>
<dbReference type="InterPro" id="IPR003594">
    <property type="entry name" value="HATPase_dom"/>
</dbReference>
<dbReference type="Proteomes" id="UP000075502">
    <property type="component" value="Unassembled WGS sequence"/>
</dbReference>
<feature type="chain" id="PRO_5007569467" description="histidine kinase" evidence="9">
    <location>
        <begin position="20"/>
        <end position="738"/>
    </location>
</feature>
<dbReference type="EMBL" id="JEME01002725">
    <property type="protein sequence ID" value="KYG03399.1"/>
    <property type="molecule type" value="Genomic_DNA"/>
</dbReference>
<dbReference type="PANTHER" id="PTHR43065">
    <property type="entry name" value="SENSOR HISTIDINE KINASE"/>
    <property type="match status" value="1"/>
</dbReference>
<dbReference type="InterPro" id="IPR003661">
    <property type="entry name" value="HisK_dim/P_dom"/>
</dbReference>
<evidence type="ECO:0000256" key="9">
    <source>
        <dbReference type="SAM" id="SignalP"/>
    </source>
</evidence>
<comment type="caution">
    <text evidence="11">The sequence shown here is derived from an EMBL/GenBank/DDBJ whole genome shotgun (WGS) entry which is preliminary data.</text>
</comment>
<evidence type="ECO:0000256" key="5">
    <source>
        <dbReference type="ARBA" id="ARBA00022741"/>
    </source>
</evidence>
<dbReference type="AlphaFoldDB" id="A0A150TFC6"/>
<name>A0A150TFC6_SORCE</name>
<dbReference type="Pfam" id="PF02518">
    <property type="entry name" value="HATPase_c"/>
    <property type="match status" value="1"/>
</dbReference>
<keyword evidence="9" id="KW-0732">Signal</keyword>
<keyword evidence="8" id="KW-0902">Two-component regulatory system</keyword>
<evidence type="ECO:0000256" key="2">
    <source>
        <dbReference type="ARBA" id="ARBA00012438"/>
    </source>
</evidence>
<evidence type="ECO:0000256" key="3">
    <source>
        <dbReference type="ARBA" id="ARBA00022553"/>
    </source>
</evidence>
<feature type="domain" description="Histidine kinase" evidence="10">
    <location>
        <begin position="518"/>
        <end position="733"/>
    </location>
</feature>
<sequence length="738" mass="79591">MLLFATFAIAFGAPAPALADEVPAQVLVFQSDDPTAPAMSSITGELRESVRVGWGGPVTFKLEFLDLSWFDTPDYARELRRFYRAKYSSYHPGVIVALRLDVLRVVLDLRRELWSGVPVLFLSEDRSAALAAPAAPDVTGIWLDYAWLRTAEGALRLLPDTREVALVMGASPWERARHDGIARDLGPLTGRVALLDLASLPLAELDRRLAALPENAIVLFDTFYMDGAGNRFVGLQAFERIRAQTQRPFFSVHGVGLGKGIVGGEIVDYGRVGRDLGGITLRLLGGASAASIPIRAADANALAFDARELALFRIPEERLPPGAEVHFRVPSFWDLYRRWAVGAAVAVTLQTTLIAALVIERRRRGRAQAMSDAVLASMVGFVAVVDRTGVMLRTNRTWARAPREGAPGPLDRVAEGESYVGAFQRAAAAGDAGAGRVVELVEGVLAGRDVEGTVEYRHDGAERWTEVRARRLSWKDGGAVISHFDVTGRKRAERQARESLSALSHLNRVAAMGELASSIAHEINQPLSAVLTSAQAAEILLRRAAPDVAEVGAALEEIVAGARRAGQVIRRMRVLLKKGEAQRERCDLNEAAQEVARLVGNDALLRGATIALELAPDLPAVRGDAVQLQQVVLNLISNALDAVSGRPYGDRRVIVRTARADGRVALAVEDSGEGGAMDDLERFFEPFFTTKSEGLGLGLCISRSIADAHGGRLWAERAPAGGVAARLELPGEAAQEER</sequence>